<accession>A0A4P7NYK7</accession>
<keyword evidence="4" id="KW-0234">DNA repair</keyword>
<evidence type="ECO:0000256" key="4">
    <source>
        <dbReference type="ARBA" id="ARBA00023204"/>
    </source>
</evidence>
<dbReference type="Pfam" id="PF13438">
    <property type="entry name" value="DUF4113"/>
    <property type="match status" value="1"/>
</dbReference>
<dbReference type="InterPro" id="IPR043128">
    <property type="entry name" value="Rev_trsase/Diguanyl_cyclase"/>
</dbReference>
<evidence type="ECO:0000256" key="5">
    <source>
        <dbReference type="ARBA" id="ARBA00023236"/>
    </source>
</evidence>
<comment type="similarity">
    <text evidence="1">Belongs to the DNA polymerase type-Y family.</text>
</comment>
<evidence type="ECO:0000256" key="1">
    <source>
        <dbReference type="ARBA" id="ARBA00010945"/>
    </source>
</evidence>
<dbReference type="OrthoDB" id="9808813at2"/>
<keyword evidence="7" id="KW-0548">Nucleotidyltransferase</keyword>
<reference evidence="7 8" key="1">
    <citation type="submission" date="2018-08" db="EMBL/GenBank/DDBJ databases">
        <title>Horizontal acquisition of hydrogen conversion ability and other habitat adaptations in Hydrogenovibrio crunogenus strains.</title>
        <authorList>
            <person name="Gonnella G."/>
            <person name="Adam N."/>
            <person name="Perner M."/>
        </authorList>
    </citation>
    <scope>NUCLEOTIDE SEQUENCE [LARGE SCALE GENOMIC DNA]</scope>
    <source>
        <strain evidence="7 8">SP-41</strain>
    </source>
</reference>
<sequence>MTVFALVDGNSFYVSCQIAFEPALKNRPAVVLSNNDGCVVAANAKAKAIDAFLKQQKTHLGPGGYKAARPESIMFQPYFKVKRYLDQINAVVFSSNYELYADMSSRMHSILSGFAVQQEIYSIDESFLDLSGMSLSDFTTYGEEMKRTVMQCLGLPVAVGFGSSRTLAKLANHLAKKQPDHQDVLDLTVLSEGSLNALLKKVAIRDVWGIGKGLSTKLEMQGILSAYDLKISDLKFIRKRYSITLERIVRELRGESCLSLGALKTSDRQIISSRSFGNPVTEYAEMEQAVASYIVRAAEKMRAQNKVCQFVTVSIRTSPFQGRQRYYQNAQTLPLIYPSDSSVLLIKLAKRALRSIWRSGYAYQKAGVVLSGVTEKGAVQIDCFAPNPQYSANPKSDRLMQVMDSLNQHMGKGTVQLAAEGHKNGQTWQMKRSKMSKRYTTRWDELLTVR</sequence>
<keyword evidence="2" id="KW-0227">DNA damage</keyword>
<dbReference type="GO" id="GO:0006281">
    <property type="term" value="P:DNA repair"/>
    <property type="evidence" value="ECO:0007669"/>
    <property type="project" value="UniProtKB-KW"/>
</dbReference>
<dbReference type="Gene3D" id="3.30.70.270">
    <property type="match status" value="1"/>
</dbReference>
<dbReference type="Pfam" id="PF11799">
    <property type="entry name" value="IMS_C"/>
    <property type="match status" value="1"/>
</dbReference>
<dbReference type="InterPro" id="IPR050116">
    <property type="entry name" value="DNA_polymerase-Y"/>
</dbReference>
<dbReference type="EC" id="2.7.7.7" evidence="7"/>
<dbReference type="InterPro" id="IPR001126">
    <property type="entry name" value="UmuC"/>
</dbReference>
<dbReference type="Pfam" id="PF00817">
    <property type="entry name" value="IMS"/>
    <property type="match status" value="2"/>
</dbReference>
<keyword evidence="7" id="KW-0808">Transferase</keyword>
<dbReference type="InterPro" id="IPR017961">
    <property type="entry name" value="DNA_pol_Y-fam_little_finger"/>
</dbReference>
<organism evidence="7 8">
    <name type="scientific">Hydrogenovibrio crunogenus</name>
    <dbReference type="NCBI Taxonomy" id="39765"/>
    <lineage>
        <taxon>Bacteria</taxon>
        <taxon>Pseudomonadati</taxon>
        <taxon>Pseudomonadota</taxon>
        <taxon>Gammaproteobacteria</taxon>
        <taxon>Thiotrichales</taxon>
        <taxon>Piscirickettsiaceae</taxon>
        <taxon>Hydrogenovibrio</taxon>
    </lineage>
</organism>
<dbReference type="AlphaFoldDB" id="A0A4P7NYK7"/>
<keyword evidence="3" id="KW-0741">SOS mutagenesis</keyword>
<name>A0A4P7NYK7_9GAMM</name>
<dbReference type="InterPro" id="IPR025188">
    <property type="entry name" value="DUF4113"/>
</dbReference>
<dbReference type="RefSeq" id="WP_135795548.1">
    <property type="nucleotide sequence ID" value="NZ_CP032096.1"/>
</dbReference>
<evidence type="ECO:0000259" key="6">
    <source>
        <dbReference type="PROSITE" id="PS50173"/>
    </source>
</evidence>
<evidence type="ECO:0000313" key="8">
    <source>
        <dbReference type="Proteomes" id="UP000296201"/>
    </source>
</evidence>
<feature type="domain" description="UmuC" evidence="6">
    <location>
        <begin position="4"/>
        <end position="211"/>
    </location>
</feature>
<dbReference type="Gene3D" id="3.40.1170.60">
    <property type="match status" value="1"/>
</dbReference>
<evidence type="ECO:0000256" key="3">
    <source>
        <dbReference type="ARBA" id="ARBA00023199"/>
    </source>
</evidence>
<dbReference type="PROSITE" id="PS50173">
    <property type="entry name" value="UMUC"/>
    <property type="match status" value="1"/>
</dbReference>
<dbReference type="GO" id="GO:0003684">
    <property type="term" value="F:damaged DNA binding"/>
    <property type="evidence" value="ECO:0007669"/>
    <property type="project" value="InterPro"/>
</dbReference>
<dbReference type="InterPro" id="IPR043502">
    <property type="entry name" value="DNA/RNA_pol_sf"/>
</dbReference>
<evidence type="ECO:0000256" key="2">
    <source>
        <dbReference type="ARBA" id="ARBA00022763"/>
    </source>
</evidence>
<evidence type="ECO:0000313" key="7">
    <source>
        <dbReference type="EMBL" id="QBZ82881.1"/>
    </source>
</evidence>
<dbReference type="PANTHER" id="PTHR11076">
    <property type="entry name" value="DNA REPAIR POLYMERASE UMUC / TRANSFERASE FAMILY MEMBER"/>
    <property type="match status" value="1"/>
</dbReference>
<dbReference type="Proteomes" id="UP000296201">
    <property type="component" value="Chromosome"/>
</dbReference>
<dbReference type="InterPro" id="IPR036775">
    <property type="entry name" value="DNA_pol_Y-fam_lit_finger_sf"/>
</dbReference>
<dbReference type="GO" id="GO:0042276">
    <property type="term" value="P:error-prone translesion synthesis"/>
    <property type="evidence" value="ECO:0007669"/>
    <property type="project" value="TreeGrafter"/>
</dbReference>
<dbReference type="GO" id="GO:0005829">
    <property type="term" value="C:cytosol"/>
    <property type="evidence" value="ECO:0007669"/>
    <property type="project" value="TreeGrafter"/>
</dbReference>
<dbReference type="PANTHER" id="PTHR11076:SF34">
    <property type="entry name" value="PROTEIN UMUC"/>
    <property type="match status" value="1"/>
</dbReference>
<dbReference type="EMBL" id="CP032096">
    <property type="protein sequence ID" value="QBZ82881.1"/>
    <property type="molecule type" value="Genomic_DNA"/>
</dbReference>
<dbReference type="Gene3D" id="3.30.1490.100">
    <property type="entry name" value="DNA polymerase, Y-family, little finger domain"/>
    <property type="match status" value="1"/>
</dbReference>
<proteinExistence type="inferred from homology"/>
<keyword evidence="8" id="KW-1185">Reference proteome</keyword>
<protein>
    <submittedName>
        <fullName evidence="7">DNA polymerase IV 1</fullName>
        <ecNumber evidence="7">2.7.7.7</ecNumber>
    </submittedName>
</protein>
<keyword evidence="5" id="KW-0742">SOS response</keyword>
<dbReference type="SUPFAM" id="SSF56672">
    <property type="entry name" value="DNA/RNA polymerases"/>
    <property type="match status" value="1"/>
</dbReference>
<dbReference type="SUPFAM" id="SSF100879">
    <property type="entry name" value="Lesion bypass DNA polymerase (Y-family), little finger domain"/>
    <property type="match status" value="1"/>
</dbReference>
<dbReference type="CDD" id="cd01700">
    <property type="entry name" value="PolY_Pol_V_umuC"/>
    <property type="match status" value="1"/>
</dbReference>
<dbReference type="GO" id="GO:0009432">
    <property type="term" value="P:SOS response"/>
    <property type="evidence" value="ECO:0007669"/>
    <property type="project" value="UniProtKB-KW"/>
</dbReference>
<gene>
    <name evidence="7" type="primary">dinB1</name>
    <name evidence="7" type="ORF">GHNINEIG_00920</name>
</gene>
<dbReference type="GO" id="GO:0003887">
    <property type="term" value="F:DNA-directed DNA polymerase activity"/>
    <property type="evidence" value="ECO:0007669"/>
    <property type="project" value="UniProtKB-EC"/>
</dbReference>